<dbReference type="Proteomes" id="UP001320245">
    <property type="component" value="Unassembled WGS sequence"/>
</dbReference>
<feature type="domain" description="Rhodopsin" evidence="8">
    <location>
        <begin position="72"/>
        <end position="214"/>
    </location>
</feature>
<evidence type="ECO:0000259" key="8">
    <source>
        <dbReference type="Pfam" id="PF20684"/>
    </source>
</evidence>
<feature type="compositionally biased region" description="Polar residues" evidence="6">
    <location>
        <begin position="233"/>
        <end position="242"/>
    </location>
</feature>
<evidence type="ECO:0000256" key="7">
    <source>
        <dbReference type="SAM" id="Phobius"/>
    </source>
</evidence>
<dbReference type="PANTHER" id="PTHR33048">
    <property type="entry name" value="PTH11-LIKE INTEGRAL MEMBRANE PROTEIN (AFU_ORTHOLOGUE AFUA_5G11245)"/>
    <property type="match status" value="1"/>
</dbReference>
<keyword evidence="3 7" id="KW-1133">Transmembrane helix</keyword>
<comment type="similarity">
    <text evidence="5">Belongs to the SAT4 family.</text>
</comment>
<dbReference type="InterPro" id="IPR049326">
    <property type="entry name" value="Rhodopsin_dom_fungi"/>
</dbReference>
<organism evidence="9 10">
    <name type="scientific">Cytospora paraplurivora</name>
    <dbReference type="NCBI Taxonomy" id="2898453"/>
    <lineage>
        <taxon>Eukaryota</taxon>
        <taxon>Fungi</taxon>
        <taxon>Dikarya</taxon>
        <taxon>Ascomycota</taxon>
        <taxon>Pezizomycotina</taxon>
        <taxon>Sordariomycetes</taxon>
        <taxon>Sordariomycetidae</taxon>
        <taxon>Diaporthales</taxon>
        <taxon>Cytosporaceae</taxon>
        <taxon>Cytospora</taxon>
    </lineage>
</organism>
<keyword evidence="4 7" id="KW-0472">Membrane</keyword>
<feature type="transmembrane region" description="Helical" evidence="7">
    <location>
        <begin position="152"/>
        <end position="173"/>
    </location>
</feature>
<evidence type="ECO:0000256" key="2">
    <source>
        <dbReference type="ARBA" id="ARBA00022692"/>
    </source>
</evidence>
<comment type="subcellular location">
    <subcellularLocation>
        <location evidence="1">Membrane</location>
        <topology evidence="1">Multi-pass membrane protein</topology>
    </subcellularLocation>
</comment>
<proteinExistence type="inferred from homology"/>
<dbReference type="InterPro" id="IPR052337">
    <property type="entry name" value="SAT4-like"/>
</dbReference>
<sequence length="324" mass="35395">MDVLTIHGTPPPDAQSLRTFAYSATTIVLLLSTSTLALRLFARVKLQSGLELDDYLMIGGYVVSLDPAISLYITWVLIALTLIWAIVTWCINLTVCSPVSYFWDKTIPGGKCASQQVTGAVSGALGALGDVLILGLPLFMLRGLKLNQRKKVALSAIFLLGAFTCAASIIRIVEVVKAVPTDLPYTNAESSTWTAMEMEVAIFSGNLPSLAPLFGHFFRNKKGTKPPSYPDVSGQSLSTTGQRGARSRHNRKSIHLTDTDGFERISDDLYAQSKRESLCDMEMGDRAILVRTEFGYSTEARNTARPDAYEMQVLPAQQHVVEPT</sequence>
<comment type="caution">
    <text evidence="9">The sequence shown here is derived from an EMBL/GenBank/DDBJ whole genome shotgun (WGS) entry which is preliminary data.</text>
</comment>
<gene>
    <name evidence="9" type="ORF">SLS53_008362</name>
</gene>
<dbReference type="EMBL" id="JAJSPL020000049">
    <property type="protein sequence ID" value="KAK7733033.1"/>
    <property type="molecule type" value="Genomic_DNA"/>
</dbReference>
<feature type="transmembrane region" description="Helical" evidence="7">
    <location>
        <begin position="72"/>
        <end position="100"/>
    </location>
</feature>
<dbReference type="GO" id="GO:0016020">
    <property type="term" value="C:membrane"/>
    <property type="evidence" value="ECO:0007669"/>
    <property type="project" value="UniProtKB-SubCell"/>
</dbReference>
<feature type="transmembrane region" description="Helical" evidence="7">
    <location>
        <begin position="20"/>
        <end position="42"/>
    </location>
</feature>
<feature type="region of interest" description="Disordered" evidence="6">
    <location>
        <begin position="225"/>
        <end position="251"/>
    </location>
</feature>
<dbReference type="Pfam" id="PF20684">
    <property type="entry name" value="Fung_rhodopsin"/>
    <property type="match status" value="1"/>
</dbReference>
<evidence type="ECO:0000313" key="9">
    <source>
        <dbReference type="EMBL" id="KAK7733033.1"/>
    </source>
</evidence>
<dbReference type="AlphaFoldDB" id="A0AAN9TYA9"/>
<evidence type="ECO:0000256" key="5">
    <source>
        <dbReference type="ARBA" id="ARBA00038359"/>
    </source>
</evidence>
<name>A0AAN9TYA9_9PEZI</name>
<keyword evidence="2 7" id="KW-0812">Transmembrane</keyword>
<keyword evidence="10" id="KW-1185">Reference proteome</keyword>
<accession>A0AAN9TYA9</accession>
<protein>
    <recommendedName>
        <fullName evidence="8">Rhodopsin domain-containing protein</fullName>
    </recommendedName>
</protein>
<evidence type="ECO:0000313" key="10">
    <source>
        <dbReference type="Proteomes" id="UP001320245"/>
    </source>
</evidence>
<reference evidence="9 10" key="1">
    <citation type="journal article" date="2023" name="PLoS ONE">
        <title>Cytospora paraplurivora sp. nov. isolated from orchards with fruit tree decline syndrome in Ontario, Canada.</title>
        <authorList>
            <person name="Ilyukhin E."/>
            <person name="Nguyen H.D.T."/>
            <person name="Castle A.J."/>
            <person name="Ellouze W."/>
        </authorList>
    </citation>
    <scope>NUCLEOTIDE SEQUENCE [LARGE SCALE GENOMIC DNA]</scope>
    <source>
        <strain evidence="9 10">FDS-564</strain>
    </source>
</reference>
<feature type="transmembrane region" description="Helical" evidence="7">
    <location>
        <begin position="120"/>
        <end position="140"/>
    </location>
</feature>
<evidence type="ECO:0000256" key="1">
    <source>
        <dbReference type="ARBA" id="ARBA00004141"/>
    </source>
</evidence>
<evidence type="ECO:0000256" key="6">
    <source>
        <dbReference type="SAM" id="MobiDB-lite"/>
    </source>
</evidence>
<evidence type="ECO:0000256" key="3">
    <source>
        <dbReference type="ARBA" id="ARBA00022989"/>
    </source>
</evidence>
<dbReference type="PANTHER" id="PTHR33048:SF47">
    <property type="entry name" value="INTEGRAL MEMBRANE PROTEIN-RELATED"/>
    <property type="match status" value="1"/>
</dbReference>
<evidence type="ECO:0000256" key="4">
    <source>
        <dbReference type="ARBA" id="ARBA00023136"/>
    </source>
</evidence>